<accession>A0A367JPP8</accession>
<keyword evidence="2" id="KW-1185">Reference proteome</keyword>
<comment type="caution">
    <text evidence="1">The sequence shown here is derived from an EMBL/GenBank/DDBJ whole genome shotgun (WGS) entry which is preliminary data.</text>
</comment>
<protein>
    <submittedName>
        <fullName evidence="1">Uncharacterized protein</fullName>
    </submittedName>
</protein>
<evidence type="ECO:0000313" key="1">
    <source>
        <dbReference type="EMBL" id="RCH91907.1"/>
    </source>
</evidence>
<name>A0A367JPP8_RHIAZ</name>
<gene>
    <name evidence="1" type="ORF">CU097_011862</name>
</gene>
<sequence>MRRSSKRVSLKALNLTVMTSKEKHQGSRVTKTITINLHPNPFLCLAKLATYNRLGPNASQSTPVPTNTALGATLNMQPDISVNNVLVDDGFWYNTE</sequence>
<organism evidence="1 2">
    <name type="scientific">Rhizopus azygosporus</name>
    <name type="common">Rhizopus microsporus var. azygosporus</name>
    <dbReference type="NCBI Taxonomy" id="86630"/>
    <lineage>
        <taxon>Eukaryota</taxon>
        <taxon>Fungi</taxon>
        <taxon>Fungi incertae sedis</taxon>
        <taxon>Mucoromycota</taxon>
        <taxon>Mucoromycotina</taxon>
        <taxon>Mucoromycetes</taxon>
        <taxon>Mucorales</taxon>
        <taxon>Mucorineae</taxon>
        <taxon>Rhizopodaceae</taxon>
        <taxon>Rhizopus</taxon>
    </lineage>
</organism>
<proteinExistence type="predicted"/>
<dbReference type="OrthoDB" id="2400069at2759"/>
<evidence type="ECO:0000313" key="2">
    <source>
        <dbReference type="Proteomes" id="UP000252139"/>
    </source>
</evidence>
<dbReference type="EMBL" id="PJQL01000904">
    <property type="protein sequence ID" value="RCH91907.1"/>
    <property type="molecule type" value="Genomic_DNA"/>
</dbReference>
<dbReference type="Proteomes" id="UP000252139">
    <property type="component" value="Unassembled WGS sequence"/>
</dbReference>
<reference evidence="1 2" key="1">
    <citation type="journal article" date="2018" name="G3 (Bethesda)">
        <title>Phylogenetic and Phylogenomic Definition of Rhizopus Species.</title>
        <authorList>
            <person name="Gryganskyi A.P."/>
            <person name="Golan J."/>
            <person name="Dolatabadi S."/>
            <person name="Mondo S."/>
            <person name="Robb S."/>
            <person name="Idnurm A."/>
            <person name="Muszewska A."/>
            <person name="Steczkiewicz K."/>
            <person name="Masonjones S."/>
            <person name="Liao H.L."/>
            <person name="Gajdeczka M.T."/>
            <person name="Anike F."/>
            <person name="Vuek A."/>
            <person name="Anishchenko I.M."/>
            <person name="Voigt K."/>
            <person name="de Hoog G.S."/>
            <person name="Smith M.E."/>
            <person name="Heitman J."/>
            <person name="Vilgalys R."/>
            <person name="Stajich J.E."/>
        </authorList>
    </citation>
    <scope>NUCLEOTIDE SEQUENCE [LARGE SCALE GENOMIC DNA]</scope>
    <source>
        <strain evidence="1 2">CBS 357.93</strain>
    </source>
</reference>
<dbReference type="AlphaFoldDB" id="A0A367JPP8"/>